<reference evidence="1" key="1">
    <citation type="submission" date="2021-06" db="EMBL/GenBank/DDBJ databases">
        <authorList>
            <person name="Kallberg Y."/>
            <person name="Tangrot J."/>
            <person name="Rosling A."/>
        </authorList>
    </citation>
    <scope>NUCLEOTIDE SEQUENCE</scope>
    <source>
        <strain evidence="1">CL356</strain>
    </source>
</reference>
<name>A0ACA9QL98_9GLOM</name>
<evidence type="ECO:0000313" key="1">
    <source>
        <dbReference type="EMBL" id="CAG8755582.1"/>
    </source>
</evidence>
<protein>
    <submittedName>
        <fullName evidence="1">12199_t:CDS:1</fullName>
    </submittedName>
</protein>
<feature type="non-terminal residue" evidence="1">
    <location>
        <position position="240"/>
    </location>
</feature>
<comment type="caution">
    <text evidence="1">The sequence shown here is derived from an EMBL/GenBank/DDBJ whole genome shotgun (WGS) entry which is preliminary data.</text>
</comment>
<proteinExistence type="predicted"/>
<feature type="non-terminal residue" evidence="1">
    <location>
        <position position="1"/>
    </location>
</feature>
<dbReference type="Proteomes" id="UP000789525">
    <property type="component" value="Unassembled WGS sequence"/>
</dbReference>
<accession>A0ACA9QL98</accession>
<evidence type="ECO:0000313" key="2">
    <source>
        <dbReference type="Proteomes" id="UP000789525"/>
    </source>
</evidence>
<gene>
    <name evidence="1" type="ORF">ACOLOM_LOCUS12938</name>
</gene>
<sequence length="240" mass="27116">VNQRLKTEPALKLHARSNLSRYFATPPPERVYIDITSLLTASLVKGVKRKASAEANDDIPTKRACVLEDSLARSAPSDFSKQEKYKRLDPNKFAFNRPPVPQSIPLAILHSIFGQFVEETESYEPTMEDYALVRGLRMAMSTVNGYSTEPQYCEEFRTVLHQHYPDVQLRASAIGSTKFISDGHLQVGKYMSSVCEAKLWDGKGDPEIQACGYMIASLRHMVNRSEDYPDKFPCMIISIF</sequence>
<organism evidence="1 2">
    <name type="scientific">Acaulospora colombiana</name>
    <dbReference type="NCBI Taxonomy" id="27376"/>
    <lineage>
        <taxon>Eukaryota</taxon>
        <taxon>Fungi</taxon>
        <taxon>Fungi incertae sedis</taxon>
        <taxon>Mucoromycota</taxon>
        <taxon>Glomeromycotina</taxon>
        <taxon>Glomeromycetes</taxon>
        <taxon>Diversisporales</taxon>
        <taxon>Acaulosporaceae</taxon>
        <taxon>Acaulospora</taxon>
    </lineage>
</organism>
<keyword evidence="2" id="KW-1185">Reference proteome</keyword>
<dbReference type="EMBL" id="CAJVPT010055658">
    <property type="protein sequence ID" value="CAG8755582.1"/>
    <property type="molecule type" value="Genomic_DNA"/>
</dbReference>